<gene>
    <name evidence="3 4" type="primary">LOC106743061</name>
</gene>
<dbReference type="RefSeq" id="XP_014472046.1">
    <property type="nucleotide sequence ID" value="XM_014616560.1"/>
</dbReference>
<dbReference type="Gene3D" id="3.15.10.30">
    <property type="entry name" value="Haemolymph juvenile hormone binding protein"/>
    <property type="match status" value="1"/>
</dbReference>
<evidence type="ECO:0000313" key="3">
    <source>
        <dbReference type="RefSeq" id="XP_014472046.1"/>
    </source>
</evidence>
<organism evidence="2 4">
    <name type="scientific">Dinoponera quadriceps</name>
    <name type="common">South American ant</name>
    <dbReference type="NCBI Taxonomy" id="609295"/>
    <lineage>
        <taxon>Eukaryota</taxon>
        <taxon>Metazoa</taxon>
        <taxon>Ecdysozoa</taxon>
        <taxon>Arthropoda</taxon>
        <taxon>Hexapoda</taxon>
        <taxon>Insecta</taxon>
        <taxon>Pterygota</taxon>
        <taxon>Neoptera</taxon>
        <taxon>Endopterygota</taxon>
        <taxon>Hymenoptera</taxon>
        <taxon>Apocrita</taxon>
        <taxon>Aculeata</taxon>
        <taxon>Formicoidea</taxon>
        <taxon>Formicidae</taxon>
        <taxon>Ponerinae</taxon>
        <taxon>Ponerini</taxon>
        <taxon>Dinoponera</taxon>
    </lineage>
</organism>
<dbReference type="SMART" id="SM00700">
    <property type="entry name" value="JHBP"/>
    <property type="match status" value="1"/>
</dbReference>
<dbReference type="OrthoDB" id="8185902at2759"/>
<dbReference type="Pfam" id="PF06585">
    <property type="entry name" value="JHBP"/>
    <property type="match status" value="1"/>
</dbReference>
<feature type="signal peptide" evidence="1">
    <location>
        <begin position="1"/>
        <end position="23"/>
    </location>
</feature>
<feature type="chain" id="PRO_5044646704" evidence="1">
    <location>
        <begin position="24"/>
        <end position="249"/>
    </location>
</feature>
<sequence length="249" mass="28136">MLTQNKMFAANLILVFIVAHATAEIPSYINVCGRKNPNLDECILKNIENLKNKICEGMPELSVPPTEPLALSKINVINSDTAKISLDNVYLRGICNFEVQSFHMDLEKRHFDVDLIFRQIKMNMTYNFNVNIIVPVAIKGPISITTDNVSAKSGVDLNVATKGNKQFVYLSNIKLDLGIKRYDANVSSFDDAQMATMREIGQHFLGNNQQELLAVLKPILEDVISKQILNFSNKIVRHFTYDELFPDRT</sequence>
<dbReference type="KEGG" id="dqu:106743061"/>
<dbReference type="InterPro" id="IPR038606">
    <property type="entry name" value="To_sf"/>
</dbReference>
<keyword evidence="1" id="KW-0732">Signal</keyword>
<dbReference type="Proteomes" id="UP000515204">
    <property type="component" value="Unplaced"/>
</dbReference>
<dbReference type="RefSeq" id="XP_014472054.1">
    <property type="nucleotide sequence ID" value="XM_014616568.1"/>
</dbReference>
<accession>A0A6P3X2H3</accession>
<evidence type="ECO:0000256" key="1">
    <source>
        <dbReference type="SAM" id="SignalP"/>
    </source>
</evidence>
<proteinExistence type="predicted"/>
<dbReference type="AlphaFoldDB" id="A0A6P3X2H3"/>
<evidence type="ECO:0000313" key="4">
    <source>
        <dbReference type="RefSeq" id="XP_014472054.1"/>
    </source>
</evidence>
<evidence type="ECO:0000313" key="2">
    <source>
        <dbReference type="Proteomes" id="UP000515204"/>
    </source>
</evidence>
<dbReference type="PANTHER" id="PTHR11008">
    <property type="entry name" value="PROTEIN TAKEOUT-LIKE PROTEIN"/>
    <property type="match status" value="1"/>
</dbReference>
<dbReference type="PANTHER" id="PTHR11008:SF41">
    <property type="entry name" value="RE70318P"/>
    <property type="match status" value="1"/>
</dbReference>
<keyword evidence="2" id="KW-1185">Reference proteome</keyword>
<dbReference type="InterPro" id="IPR010562">
    <property type="entry name" value="Haemolymph_juvenile_hormone-bd"/>
</dbReference>
<reference evidence="3 4" key="1">
    <citation type="submission" date="2025-04" db="UniProtKB">
        <authorList>
            <consortium name="RefSeq"/>
        </authorList>
    </citation>
    <scope>IDENTIFICATION</scope>
</reference>
<name>A0A6P3X2H3_DINQU</name>
<protein>
    <submittedName>
        <fullName evidence="3 4">Uncharacterized protein LOC106743061</fullName>
    </submittedName>
</protein>
<dbReference type="GeneID" id="106743061"/>